<reference evidence="1 2" key="1">
    <citation type="submission" date="2024-05" db="EMBL/GenBank/DDBJ databases">
        <authorList>
            <person name="De Oliveira J.P."/>
            <person name="Noriler S.A."/>
            <person name="De Oliveira A.G."/>
            <person name="Sipoli D.S."/>
        </authorList>
    </citation>
    <scope>NUCLEOTIDE SEQUENCE [LARGE SCALE GENOMIC DNA]</scope>
    <source>
        <strain evidence="1 2">LABIM186</strain>
    </source>
</reference>
<evidence type="ECO:0000313" key="1">
    <source>
        <dbReference type="EMBL" id="MEO3956946.1"/>
    </source>
</evidence>
<proteinExistence type="predicted"/>
<evidence type="ECO:0000313" key="2">
    <source>
        <dbReference type="Proteomes" id="UP001438292"/>
    </source>
</evidence>
<gene>
    <name evidence="1" type="ORF">ABH309_21115</name>
</gene>
<protein>
    <submittedName>
        <fullName evidence="1">Uncharacterized protein</fullName>
    </submittedName>
</protein>
<dbReference type="Proteomes" id="UP001438292">
    <property type="component" value="Unassembled WGS sequence"/>
</dbReference>
<comment type="caution">
    <text evidence="1">The sequence shown here is derived from an EMBL/GenBank/DDBJ whole genome shotgun (WGS) entry which is preliminary data.</text>
</comment>
<name>A0ABV0HB97_9NEIS</name>
<accession>A0ABV0HB97</accession>
<keyword evidence="2" id="KW-1185">Reference proteome</keyword>
<dbReference type="EMBL" id="JBDQQU010000237">
    <property type="protein sequence ID" value="MEO3956946.1"/>
    <property type="molecule type" value="Genomic_DNA"/>
</dbReference>
<sequence length="153" mass="16917">MRKLALLSIMIIALLLAAYLSWFAGNYFSQREIKCSARIGKVLDTTRTGQGDIGHGNFDIDMKNDSLDYKLYNTAGALVRSGFGSFTPGVDWSGKIKSITIDTVHEAALGQNQRRPLYGGITVGHRYPFVFENIDEDIAWVQVGIVPLFCTVP</sequence>
<organism evidence="1 2">
    <name type="scientific">Chromobacterium piscinae</name>
    <dbReference type="NCBI Taxonomy" id="686831"/>
    <lineage>
        <taxon>Bacteria</taxon>
        <taxon>Pseudomonadati</taxon>
        <taxon>Pseudomonadota</taxon>
        <taxon>Betaproteobacteria</taxon>
        <taxon>Neisseriales</taxon>
        <taxon>Chromobacteriaceae</taxon>
        <taxon>Chromobacterium</taxon>
    </lineage>
</organism>